<gene>
    <name evidence="2" type="ORF">GCM10023351_17380</name>
</gene>
<evidence type="ECO:0008006" key="4">
    <source>
        <dbReference type="Google" id="ProtNLM"/>
    </source>
</evidence>
<dbReference type="EMBL" id="BAABKO010000002">
    <property type="protein sequence ID" value="GAA4773496.1"/>
    <property type="molecule type" value="Genomic_DNA"/>
</dbReference>
<comment type="caution">
    <text evidence="2">The sequence shown here is derived from an EMBL/GenBank/DDBJ whole genome shotgun (WGS) entry which is preliminary data.</text>
</comment>
<dbReference type="Proteomes" id="UP001501645">
    <property type="component" value="Unassembled WGS sequence"/>
</dbReference>
<proteinExistence type="predicted"/>
<feature type="compositionally biased region" description="Polar residues" evidence="1">
    <location>
        <begin position="65"/>
        <end position="78"/>
    </location>
</feature>
<reference evidence="3" key="1">
    <citation type="journal article" date="2019" name="Int. J. Syst. Evol. Microbiol.">
        <title>The Global Catalogue of Microorganisms (GCM) 10K type strain sequencing project: providing services to taxonomists for standard genome sequencing and annotation.</title>
        <authorList>
            <consortium name="The Broad Institute Genomics Platform"/>
            <consortium name="The Broad Institute Genome Sequencing Center for Infectious Disease"/>
            <person name="Wu L."/>
            <person name="Ma J."/>
        </authorList>
    </citation>
    <scope>NUCLEOTIDE SEQUENCE [LARGE SCALE GENOMIC DNA]</scope>
    <source>
        <strain evidence="3">JCM 18537</strain>
    </source>
</reference>
<name>A0ABP9A3S7_9MICO</name>
<sequence length="286" mass="28996">MEPSASPTLPKGAVMGKLNSIINLAKKAMDSSSSSSSSSRGTSQNDWMAKARGAVESLLGDDQRTNGQQGYAQPGSAQTTPRPTGLTPPPANGHPSRAASGSAEDRAAIARYDYLLQTARPDQIEQVHRDAFARLSPEQRAQIAERMRTELPPYEQPRSYDAPELARVAARTEAAQPGRLRGLLARTRGVGAAGGLLAGGAAVGGVLAAVAGGAILTSIGSEIIGSALGAGVDFEALAEGIDVSSIAEGAGGLAEGASGLASEAGEFTQGLGDIASDFGLGDLFGR</sequence>
<accession>A0ABP9A3S7</accession>
<evidence type="ECO:0000313" key="2">
    <source>
        <dbReference type="EMBL" id="GAA4773496.1"/>
    </source>
</evidence>
<evidence type="ECO:0000256" key="1">
    <source>
        <dbReference type="SAM" id="MobiDB-lite"/>
    </source>
</evidence>
<protein>
    <recommendedName>
        <fullName evidence="4">Cation-transporting ATPase</fullName>
    </recommendedName>
</protein>
<evidence type="ECO:0000313" key="3">
    <source>
        <dbReference type="Proteomes" id="UP001501645"/>
    </source>
</evidence>
<keyword evidence="3" id="KW-1185">Reference proteome</keyword>
<organism evidence="2 3">
    <name type="scientific">Microbacterium gilvum</name>
    <dbReference type="NCBI Taxonomy" id="1336204"/>
    <lineage>
        <taxon>Bacteria</taxon>
        <taxon>Bacillati</taxon>
        <taxon>Actinomycetota</taxon>
        <taxon>Actinomycetes</taxon>
        <taxon>Micrococcales</taxon>
        <taxon>Microbacteriaceae</taxon>
        <taxon>Microbacterium</taxon>
    </lineage>
</organism>
<feature type="region of interest" description="Disordered" evidence="1">
    <location>
        <begin position="26"/>
        <end position="103"/>
    </location>
</feature>